<keyword evidence="1" id="KW-1133">Transmembrane helix</keyword>
<sequence length="221" mass="25242">MTLVALTAFIIAGVITVFTAFLMFVTWPRRKQNNYKQVKLFTGTFSAAIVTLGFFLLFTDSSTNKIEADRSYDVPDAVDTTEEEAGWHITSEFGQVTSDHQEVIQNVNFREGDTDERAVLEAELVTEDNITTDLIRTSTLNRSAKVLQRLSQIDEVEQIHLVWDIYVEPETGPGELDKIVDMTVNTEELENVEWNRVDSEDLDQIAIDYWEKPELNPDEDE</sequence>
<name>A0A514LLJ4_9BACI</name>
<dbReference type="EMBL" id="CP035485">
    <property type="protein sequence ID" value="QDI92742.1"/>
    <property type="molecule type" value="Genomic_DNA"/>
</dbReference>
<evidence type="ECO:0000313" key="3">
    <source>
        <dbReference type="Proteomes" id="UP000319756"/>
    </source>
</evidence>
<protein>
    <submittedName>
        <fullName evidence="2">Uncharacterized protein</fullName>
    </submittedName>
</protein>
<evidence type="ECO:0000313" key="2">
    <source>
        <dbReference type="EMBL" id="QDI92742.1"/>
    </source>
</evidence>
<feature type="transmembrane region" description="Helical" evidence="1">
    <location>
        <begin position="6"/>
        <end position="28"/>
    </location>
</feature>
<proteinExistence type="predicted"/>
<dbReference type="Proteomes" id="UP000319756">
    <property type="component" value="Chromosome"/>
</dbReference>
<keyword evidence="1" id="KW-0472">Membrane</keyword>
<dbReference type="AlphaFoldDB" id="A0A514LLJ4"/>
<keyword evidence="1" id="KW-0812">Transmembrane</keyword>
<dbReference type="OrthoDB" id="2962876at2"/>
<gene>
    <name evidence="2" type="ORF">EPH95_17395</name>
</gene>
<organism evidence="2 3">
    <name type="scientific">Salicibibacter halophilus</name>
    <dbReference type="NCBI Taxonomy" id="2502791"/>
    <lineage>
        <taxon>Bacteria</taxon>
        <taxon>Bacillati</taxon>
        <taxon>Bacillota</taxon>
        <taxon>Bacilli</taxon>
        <taxon>Bacillales</taxon>
        <taxon>Bacillaceae</taxon>
        <taxon>Salicibibacter</taxon>
    </lineage>
</organism>
<feature type="transmembrane region" description="Helical" evidence="1">
    <location>
        <begin position="40"/>
        <end position="58"/>
    </location>
</feature>
<accession>A0A514LLJ4</accession>
<dbReference type="KEGG" id="sale:EPH95_17395"/>
<reference evidence="3" key="1">
    <citation type="submission" date="2019-01" db="EMBL/GenBank/DDBJ databases">
        <title>Genomic analysis of Salicibibacter sp. NKC3-5.</title>
        <authorList>
            <person name="Oh Y.J."/>
        </authorList>
    </citation>
    <scope>NUCLEOTIDE SEQUENCE [LARGE SCALE GENOMIC DNA]</scope>
    <source>
        <strain evidence="3">NKC3-5</strain>
    </source>
</reference>
<evidence type="ECO:0000256" key="1">
    <source>
        <dbReference type="SAM" id="Phobius"/>
    </source>
</evidence>
<keyword evidence="3" id="KW-1185">Reference proteome</keyword>
<dbReference type="RefSeq" id="WP_142091239.1">
    <property type="nucleotide sequence ID" value="NZ_CP035485.1"/>
</dbReference>